<dbReference type="Proteomes" id="UP001165667">
    <property type="component" value="Unassembled WGS sequence"/>
</dbReference>
<evidence type="ECO:0000313" key="10">
    <source>
        <dbReference type="Proteomes" id="UP001165667"/>
    </source>
</evidence>
<comment type="similarity">
    <text evidence="2">Belongs to the class-I pyridoxal-phosphate-dependent aminotransferase family.</text>
</comment>
<proteinExistence type="inferred from homology"/>
<evidence type="ECO:0000313" key="9">
    <source>
        <dbReference type="EMBL" id="MCW6507154.1"/>
    </source>
</evidence>
<dbReference type="GO" id="GO:0006520">
    <property type="term" value="P:amino acid metabolic process"/>
    <property type="evidence" value="ECO:0007669"/>
    <property type="project" value="InterPro"/>
</dbReference>
<evidence type="ECO:0000256" key="2">
    <source>
        <dbReference type="ARBA" id="ARBA00007441"/>
    </source>
</evidence>
<accession>A0AA41YRD0</accession>
<keyword evidence="6" id="KW-0663">Pyridoxal phosphate</keyword>
<dbReference type="AlphaFoldDB" id="A0AA41YRD0"/>
<dbReference type="EMBL" id="JAMOIM010000002">
    <property type="protein sequence ID" value="MCW6507154.1"/>
    <property type="molecule type" value="Genomic_DNA"/>
</dbReference>
<dbReference type="SUPFAM" id="SSF53383">
    <property type="entry name" value="PLP-dependent transferases"/>
    <property type="match status" value="1"/>
</dbReference>
<dbReference type="PANTHER" id="PTHR46383">
    <property type="entry name" value="ASPARTATE AMINOTRANSFERASE"/>
    <property type="match status" value="1"/>
</dbReference>
<evidence type="ECO:0000256" key="5">
    <source>
        <dbReference type="ARBA" id="ARBA00022679"/>
    </source>
</evidence>
<evidence type="ECO:0000256" key="6">
    <source>
        <dbReference type="ARBA" id="ARBA00022898"/>
    </source>
</evidence>
<dbReference type="InterPro" id="IPR015424">
    <property type="entry name" value="PyrdxlP-dep_Trfase"/>
</dbReference>
<dbReference type="Pfam" id="PF00155">
    <property type="entry name" value="Aminotran_1_2"/>
    <property type="match status" value="1"/>
</dbReference>
<dbReference type="CDD" id="cd00609">
    <property type="entry name" value="AAT_like"/>
    <property type="match status" value="1"/>
</dbReference>
<comment type="catalytic activity">
    <reaction evidence="7">
        <text>L-aspartate + 2-oxoglutarate = oxaloacetate + L-glutamate</text>
        <dbReference type="Rhea" id="RHEA:21824"/>
        <dbReference type="ChEBI" id="CHEBI:16452"/>
        <dbReference type="ChEBI" id="CHEBI:16810"/>
        <dbReference type="ChEBI" id="CHEBI:29985"/>
        <dbReference type="ChEBI" id="CHEBI:29991"/>
        <dbReference type="EC" id="2.6.1.1"/>
    </reaction>
</comment>
<keyword evidence="4 9" id="KW-0032">Aminotransferase</keyword>
<dbReference type="InterPro" id="IPR015421">
    <property type="entry name" value="PyrdxlP-dep_Trfase_major"/>
</dbReference>
<evidence type="ECO:0000256" key="1">
    <source>
        <dbReference type="ARBA" id="ARBA00001933"/>
    </source>
</evidence>
<dbReference type="RefSeq" id="WP_282583524.1">
    <property type="nucleotide sequence ID" value="NZ_JAMOIM010000002.1"/>
</dbReference>
<dbReference type="Gene3D" id="3.40.640.10">
    <property type="entry name" value="Type I PLP-dependent aspartate aminotransferase-like (Major domain)"/>
    <property type="match status" value="1"/>
</dbReference>
<evidence type="ECO:0000256" key="7">
    <source>
        <dbReference type="ARBA" id="ARBA00049185"/>
    </source>
</evidence>
<comment type="caution">
    <text evidence="9">The sequence shown here is derived from an EMBL/GenBank/DDBJ whole genome shotgun (WGS) entry which is preliminary data.</text>
</comment>
<gene>
    <name evidence="9" type="ORF">M8523_03870</name>
</gene>
<evidence type="ECO:0000256" key="4">
    <source>
        <dbReference type="ARBA" id="ARBA00022576"/>
    </source>
</evidence>
<keyword evidence="5" id="KW-0808">Transferase</keyword>
<name>A0AA41YRD0_9HYPH</name>
<dbReference type="PANTHER" id="PTHR46383:SF2">
    <property type="entry name" value="AMINOTRANSFERASE"/>
    <property type="match status" value="1"/>
</dbReference>
<evidence type="ECO:0000259" key="8">
    <source>
        <dbReference type="Pfam" id="PF00155"/>
    </source>
</evidence>
<dbReference type="GO" id="GO:0030170">
    <property type="term" value="F:pyridoxal phosphate binding"/>
    <property type="evidence" value="ECO:0007669"/>
    <property type="project" value="InterPro"/>
</dbReference>
<dbReference type="EC" id="2.6.1.1" evidence="3"/>
<comment type="cofactor">
    <cofactor evidence="1">
        <name>pyridoxal 5'-phosphate</name>
        <dbReference type="ChEBI" id="CHEBI:597326"/>
    </cofactor>
</comment>
<keyword evidence="10" id="KW-1185">Reference proteome</keyword>
<dbReference type="InterPro" id="IPR004839">
    <property type="entry name" value="Aminotransferase_I/II_large"/>
</dbReference>
<sequence>MVTMLHPSRRSAVAPFLAMDVMSAAASRERDGARIIHMEVGEPGAPAPLSVRAVAARAIEQGRIGYTEALGMPALRARIARHYGEWYRQTIDPERVIVTTGSSGGFILAFLALFDAGARVAIAAPGYPAYRNILQALGIEVVSLPTSRASRYVVDAAAIRRAHAECRIDGVLLMSPANPSGTMMSPEDLASVALTCDELGIRFISDEIYHGLTYEEPAETALKFSADAVVVNSFSKYFCMTGWRIGWLIVPDLLVRTMERLQQNLSISVPTLSQIAALAAFDAQAELNDIRQGYAASRAILLGGLPEMGFADIHPVDGAFYVYADIGRFTNDSVEFCRRMLNEAGVAATPGVDFDPDRGHRTLRLSFAGQTAEIAEAVQRIGAWLPPS</sequence>
<dbReference type="InterPro" id="IPR050596">
    <property type="entry name" value="AspAT/PAT-like"/>
</dbReference>
<evidence type="ECO:0000256" key="3">
    <source>
        <dbReference type="ARBA" id="ARBA00012753"/>
    </source>
</evidence>
<dbReference type="GO" id="GO:0004069">
    <property type="term" value="F:L-aspartate:2-oxoglutarate aminotransferase activity"/>
    <property type="evidence" value="ECO:0007669"/>
    <property type="project" value="UniProtKB-EC"/>
</dbReference>
<reference evidence="9" key="1">
    <citation type="submission" date="2022-05" db="EMBL/GenBank/DDBJ databases">
        <authorList>
            <person name="Pankratov T."/>
        </authorList>
    </citation>
    <scope>NUCLEOTIDE SEQUENCE</scope>
    <source>
        <strain evidence="9">BP6-180914</strain>
    </source>
</reference>
<feature type="domain" description="Aminotransferase class I/classII large" evidence="8">
    <location>
        <begin position="38"/>
        <end position="381"/>
    </location>
</feature>
<organism evidence="9 10">
    <name type="scientific">Lichenifustis flavocetrariae</name>
    <dbReference type="NCBI Taxonomy" id="2949735"/>
    <lineage>
        <taxon>Bacteria</taxon>
        <taxon>Pseudomonadati</taxon>
        <taxon>Pseudomonadota</taxon>
        <taxon>Alphaproteobacteria</taxon>
        <taxon>Hyphomicrobiales</taxon>
        <taxon>Lichenihabitantaceae</taxon>
        <taxon>Lichenifustis</taxon>
    </lineage>
</organism>
<protein>
    <recommendedName>
        <fullName evidence="3">aspartate transaminase</fullName>
        <ecNumber evidence="3">2.6.1.1</ecNumber>
    </recommendedName>
</protein>